<comment type="similarity">
    <text evidence="2">Belongs to the ATPase B chain family.</text>
</comment>
<comment type="caution">
    <text evidence="13">The sequence shown here is derived from an EMBL/GenBank/DDBJ whole genome shotgun (WGS) entry which is preliminary data.</text>
</comment>
<sequence length="478" mass="52929">MAKLLMASSSKLLLPTPPPLPKPKLSLRKPPLSLVKLPSKISPQILALNPKSLTTAIGTSLSLSCLLPLPSLAEGFEKAALFDFNLTLPIIMAEFLFLMFALDKIYFTPLGNFMDERDIAIKAKLADVKDTSSEVKQLEEQAAAVMRAAKAEIAAAVKKMRKETELEVEAKLEEGRKKVEAELQEALANLEKQKEETIKALDSQIAALSEEIVKKPITPEETYEGLRLSSHLQSHTSASLLWLDRVDELPMTTCNRVAIMLNFHALICKIPSFSSSLQSDAISIFDGYWFSTFIVFTGHGFLRSTICSLLGLTSPLKVCCRQRSIACITCFSYASPLGQIGTFLFLLVNLSGRIPCVLIFGIIQIRVYDLFGSSRLMLSVLIITFFVLVLVSGTKRIRFFSKAILPNDPMDQKSHHLLCKFVFTNYDVLLSLLMLMVSEMEYLHFISKAKCSGGGNELCKLHTQDHVTDGSLGSIVKK</sequence>
<dbReference type="GO" id="GO:0046961">
    <property type="term" value="F:proton-transporting ATPase activity, rotational mechanism"/>
    <property type="evidence" value="ECO:0007669"/>
    <property type="project" value="TreeGrafter"/>
</dbReference>
<evidence type="ECO:0000256" key="2">
    <source>
        <dbReference type="ARBA" id="ARBA00005513"/>
    </source>
</evidence>
<evidence type="ECO:0000313" key="13">
    <source>
        <dbReference type="EMBL" id="KAJ8420728.1"/>
    </source>
</evidence>
<proteinExistence type="inferred from homology"/>
<feature type="transmembrane region" description="Helical" evidence="12">
    <location>
        <begin position="343"/>
        <end position="365"/>
    </location>
</feature>
<dbReference type="EMBL" id="JAKOGI010003194">
    <property type="protein sequence ID" value="KAJ8420728.1"/>
    <property type="molecule type" value="Genomic_DNA"/>
</dbReference>
<keyword evidence="8" id="KW-0406">Ion transport</keyword>
<evidence type="ECO:0000313" key="15">
    <source>
        <dbReference type="Proteomes" id="UP001153076"/>
    </source>
</evidence>
<evidence type="ECO:0000256" key="11">
    <source>
        <dbReference type="SAM" id="Coils"/>
    </source>
</evidence>
<evidence type="ECO:0000256" key="12">
    <source>
        <dbReference type="SAM" id="Phobius"/>
    </source>
</evidence>
<dbReference type="PANTHER" id="PTHR33445:SF2">
    <property type="entry name" value="ATP SYNTHASE SUBUNIT B', CHLOROPLASTIC"/>
    <property type="match status" value="1"/>
</dbReference>
<evidence type="ECO:0000256" key="9">
    <source>
        <dbReference type="ARBA" id="ARBA00023136"/>
    </source>
</evidence>
<name>A0A9Q1GLD5_9CARY</name>
<evidence type="ECO:0000256" key="3">
    <source>
        <dbReference type="ARBA" id="ARBA00022448"/>
    </source>
</evidence>
<dbReference type="AlphaFoldDB" id="A0A9Q1GLD5"/>
<reference evidence="13" key="1">
    <citation type="submission" date="2022-04" db="EMBL/GenBank/DDBJ databases">
        <title>Carnegiea gigantea Genome sequencing and assembly v2.</title>
        <authorList>
            <person name="Copetti D."/>
            <person name="Sanderson M.J."/>
            <person name="Burquez A."/>
            <person name="Wojciechowski M.F."/>
        </authorList>
    </citation>
    <scope>NUCLEOTIDE SEQUENCE</scope>
    <source>
        <strain evidence="13">SGP5-SGP5p</strain>
        <tissue evidence="13">Aerial part</tissue>
    </source>
</reference>
<dbReference type="HAMAP" id="MF_01398">
    <property type="entry name" value="ATP_synth_b_bprime"/>
    <property type="match status" value="1"/>
</dbReference>
<keyword evidence="11" id="KW-0175">Coiled coil</keyword>
<evidence type="ECO:0000256" key="7">
    <source>
        <dbReference type="ARBA" id="ARBA00022989"/>
    </source>
</evidence>
<keyword evidence="7 12" id="KW-1133">Transmembrane helix</keyword>
<keyword evidence="5 12" id="KW-0812">Transmembrane</keyword>
<organism evidence="13 15">
    <name type="scientific">Carnegiea gigantea</name>
    <dbReference type="NCBI Taxonomy" id="171969"/>
    <lineage>
        <taxon>Eukaryota</taxon>
        <taxon>Viridiplantae</taxon>
        <taxon>Streptophyta</taxon>
        <taxon>Embryophyta</taxon>
        <taxon>Tracheophyta</taxon>
        <taxon>Spermatophyta</taxon>
        <taxon>Magnoliopsida</taxon>
        <taxon>eudicotyledons</taxon>
        <taxon>Gunneridae</taxon>
        <taxon>Pentapetalae</taxon>
        <taxon>Caryophyllales</taxon>
        <taxon>Cactineae</taxon>
        <taxon>Cactaceae</taxon>
        <taxon>Cactoideae</taxon>
        <taxon>Echinocereeae</taxon>
        <taxon>Carnegiea</taxon>
    </lineage>
</organism>
<evidence type="ECO:0000256" key="5">
    <source>
        <dbReference type="ARBA" id="ARBA00022692"/>
    </source>
</evidence>
<dbReference type="GO" id="GO:0045259">
    <property type="term" value="C:proton-transporting ATP synthase complex"/>
    <property type="evidence" value="ECO:0007669"/>
    <property type="project" value="UniProtKB-KW"/>
</dbReference>
<keyword evidence="3" id="KW-0813">Transport</keyword>
<keyword evidence="4" id="KW-0138">CF(0)</keyword>
<comment type="function">
    <text evidence="10">F(1)F(0) ATP synthase produces ATP from ADP in the presence of a proton or sodium gradient. F-type ATPases consist of two structural domains, F(1) containing the extramembraneous catalytic core and F(0) containing the membrane proton channel, linked together by a central stalk and a peripheral stalk. During catalysis, ATP synthesis in the catalytic domain of F(1) is coupled via a rotary mechanism of the central stalk subunits to proton translocation.</text>
</comment>
<evidence type="ECO:0000256" key="10">
    <source>
        <dbReference type="ARBA" id="ARBA00025198"/>
    </source>
</evidence>
<accession>A0A9Q1GLD5</accession>
<dbReference type="InterPro" id="IPR034679">
    <property type="entry name" value="ATP_synth_b"/>
</dbReference>
<evidence type="ECO:0000256" key="8">
    <source>
        <dbReference type="ARBA" id="ARBA00023065"/>
    </source>
</evidence>
<evidence type="ECO:0000256" key="1">
    <source>
        <dbReference type="ARBA" id="ARBA00004167"/>
    </source>
</evidence>
<dbReference type="OrthoDB" id="3819at2759"/>
<protein>
    <recommendedName>
        <fullName evidence="16">ATP synthase subunit b', chloroplastic</fullName>
    </recommendedName>
</protein>
<gene>
    <name evidence="13" type="ORF">Cgig2_023397</name>
    <name evidence="14" type="ORF">Cgig2_023902</name>
</gene>
<evidence type="ECO:0000313" key="14">
    <source>
        <dbReference type="EMBL" id="KAJ8425486.1"/>
    </source>
</evidence>
<dbReference type="Proteomes" id="UP001153076">
    <property type="component" value="Unassembled WGS sequence"/>
</dbReference>
<dbReference type="PANTHER" id="PTHR33445">
    <property type="entry name" value="ATP SYNTHASE SUBUNIT B', CHLOROPLASTIC"/>
    <property type="match status" value="1"/>
</dbReference>
<dbReference type="HAMAP" id="MF_01399">
    <property type="entry name" value="ATP_synth_bprime"/>
    <property type="match status" value="1"/>
</dbReference>
<keyword evidence="9 12" id="KW-0472">Membrane</keyword>
<dbReference type="Pfam" id="PF00430">
    <property type="entry name" value="ATP-synt_B"/>
    <property type="match status" value="1"/>
</dbReference>
<comment type="subcellular location">
    <subcellularLocation>
        <location evidence="1">Membrane</location>
        <topology evidence="1">Single-pass membrane protein</topology>
    </subcellularLocation>
</comment>
<dbReference type="InterPro" id="IPR002146">
    <property type="entry name" value="ATP_synth_b/b'su_bac/chlpt"/>
</dbReference>
<feature type="transmembrane region" description="Helical" evidence="12">
    <location>
        <begin position="377"/>
        <end position="397"/>
    </location>
</feature>
<evidence type="ECO:0008006" key="16">
    <source>
        <dbReference type="Google" id="ProtNLM"/>
    </source>
</evidence>
<feature type="coiled-coil region" evidence="11">
    <location>
        <begin position="121"/>
        <end position="211"/>
    </location>
</feature>
<keyword evidence="15" id="KW-1185">Reference proteome</keyword>
<dbReference type="EMBL" id="JAKOGI010001466">
    <property type="protein sequence ID" value="KAJ8425486.1"/>
    <property type="molecule type" value="Genomic_DNA"/>
</dbReference>
<dbReference type="CDD" id="cd06503">
    <property type="entry name" value="ATP-synt_Fo_b"/>
    <property type="match status" value="1"/>
</dbReference>
<keyword evidence="6" id="KW-0375">Hydrogen ion transport</keyword>
<dbReference type="GO" id="GO:0015986">
    <property type="term" value="P:proton motive force-driven ATP synthesis"/>
    <property type="evidence" value="ECO:0007669"/>
    <property type="project" value="InterPro"/>
</dbReference>
<evidence type="ECO:0000256" key="4">
    <source>
        <dbReference type="ARBA" id="ARBA00022547"/>
    </source>
</evidence>
<evidence type="ECO:0000256" key="6">
    <source>
        <dbReference type="ARBA" id="ARBA00022781"/>
    </source>
</evidence>
<dbReference type="InterPro" id="IPR050059">
    <property type="entry name" value="ATP_synthase_B_chain"/>
</dbReference>